<keyword evidence="2" id="KW-0378">Hydrolase</keyword>
<reference evidence="3 4" key="1">
    <citation type="journal article" date="2018" name="Int. J. Syst. Evol. Microbiol.">
        <title>Rubneribacter badeniensis gen. nov., sp. nov. and Enteroscipio rubneri gen. nov., sp. nov., new members of the Eggerthellaceae isolated from human faeces.</title>
        <authorList>
            <person name="Danylec N."/>
            <person name="Gobl A."/>
            <person name="Stoll D.A."/>
            <person name="Hetzer B."/>
            <person name="Kulling S.E."/>
            <person name="Huch M."/>
        </authorList>
    </citation>
    <scope>NUCLEOTIDE SEQUENCE [LARGE SCALE GENOMIC DNA]</scope>
    <source>
        <strain evidence="3 4">ResAG-85</strain>
    </source>
</reference>
<evidence type="ECO:0000313" key="2">
    <source>
        <dbReference type="EMBL" id="HJH44051.1"/>
    </source>
</evidence>
<sequence>MEPEVVSHRIAPVFDARSRVLVLGTMPSPASRARGFYYGHPQNRFWKVLGALFDEPEPLGTDTRKAFLLAHGIALWDVLASCEIVGASDASISRAVPNDLRLIADAARIEAVFTTGAKAASLYRRLCAGMLPDAAHVSLPSTSPANARMRLADLVAAYRPLKEAIMGPSGREKEK</sequence>
<comment type="caution">
    <text evidence="3">The sequence shown here is derived from an EMBL/GenBank/DDBJ whole genome shotgun (WGS) entry which is preliminary data.</text>
</comment>
<keyword evidence="4" id="KW-1185">Reference proteome</keyword>
<reference evidence="2" key="3">
    <citation type="submission" date="2021-09" db="EMBL/GenBank/DDBJ databases">
        <authorList>
            <person name="Gilroy R."/>
        </authorList>
    </citation>
    <scope>NUCLEOTIDE SEQUENCE</scope>
    <source>
        <strain evidence="2">USAMLcec12-2067</strain>
    </source>
</reference>
<evidence type="ECO:0000313" key="4">
    <source>
        <dbReference type="Proteomes" id="UP000236488"/>
    </source>
</evidence>
<evidence type="ECO:0000313" key="3">
    <source>
        <dbReference type="EMBL" id="PNV64494.1"/>
    </source>
</evidence>
<dbReference type="SUPFAM" id="SSF52141">
    <property type="entry name" value="Uracil-DNA glycosylase-like"/>
    <property type="match status" value="1"/>
</dbReference>
<dbReference type="AlphaFoldDB" id="A0A2K2U2K7"/>
<reference evidence="2" key="2">
    <citation type="journal article" date="2021" name="PeerJ">
        <title>Extensive microbial diversity within the chicken gut microbiome revealed by metagenomics and culture.</title>
        <authorList>
            <person name="Gilroy R."/>
            <person name="Ravi A."/>
            <person name="Getino M."/>
            <person name="Pursley I."/>
            <person name="Horton D.L."/>
            <person name="Alikhan N.F."/>
            <person name="Baker D."/>
            <person name="Gharbi K."/>
            <person name="Hall N."/>
            <person name="Watson M."/>
            <person name="Adriaenssens E.M."/>
            <person name="Foster-Nyarko E."/>
            <person name="Jarju S."/>
            <person name="Secka A."/>
            <person name="Antonio M."/>
            <person name="Oren A."/>
            <person name="Chaudhuri R.R."/>
            <person name="La Ragione R."/>
            <person name="Hildebrand F."/>
            <person name="Pallen M.J."/>
        </authorList>
    </citation>
    <scope>NUCLEOTIDE SEQUENCE</scope>
    <source>
        <strain evidence="2">USAMLcec12-2067</strain>
    </source>
</reference>
<dbReference type="Proteomes" id="UP000236488">
    <property type="component" value="Unassembled WGS sequence"/>
</dbReference>
<keyword evidence="2" id="KW-0326">Glycosidase</keyword>
<dbReference type="RefSeq" id="WP_087198336.1">
    <property type="nucleotide sequence ID" value="NZ_PPEL01000093.1"/>
</dbReference>
<dbReference type="NCBIfam" id="TIGR04274">
    <property type="entry name" value="hypoxanDNAglyco"/>
    <property type="match status" value="1"/>
</dbReference>
<name>A0A2K2U2K7_9ACTN</name>
<dbReference type="Pfam" id="PF03167">
    <property type="entry name" value="UDG"/>
    <property type="match status" value="1"/>
</dbReference>
<dbReference type="Proteomes" id="UP000789325">
    <property type="component" value="Unassembled WGS sequence"/>
</dbReference>
<dbReference type="GO" id="GO:0033958">
    <property type="term" value="F:DNA-deoxyinosine glycosylase activity"/>
    <property type="evidence" value="ECO:0007669"/>
    <property type="project" value="UniProtKB-EC"/>
</dbReference>
<proteinExistence type="predicted"/>
<protein>
    <submittedName>
        <fullName evidence="3">DNA-deoxyinosine glycosylase</fullName>
        <ecNumber evidence="2">3.2.2.15</ecNumber>
    </submittedName>
</protein>
<evidence type="ECO:0000259" key="1">
    <source>
        <dbReference type="SMART" id="SM00986"/>
    </source>
</evidence>
<gene>
    <name evidence="3" type="ORF">C2L80_11630</name>
    <name evidence="2" type="ORF">K8V16_09710</name>
</gene>
<organism evidence="3 4">
    <name type="scientific">Rubneribacter badeniensis</name>
    <dbReference type="NCBI Taxonomy" id="2070688"/>
    <lineage>
        <taxon>Bacteria</taxon>
        <taxon>Bacillati</taxon>
        <taxon>Actinomycetota</taxon>
        <taxon>Coriobacteriia</taxon>
        <taxon>Eggerthellales</taxon>
        <taxon>Eggerthellaceae</taxon>
        <taxon>Rubneribacter</taxon>
    </lineage>
</organism>
<feature type="domain" description="Uracil-DNA glycosylase-like" evidence="1">
    <location>
        <begin position="11"/>
        <end position="159"/>
    </location>
</feature>
<dbReference type="EC" id="3.2.2.15" evidence="2"/>
<dbReference type="InterPro" id="IPR005122">
    <property type="entry name" value="Uracil-DNA_glycosylase-like"/>
</dbReference>
<dbReference type="InterPro" id="IPR036895">
    <property type="entry name" value="Uracil-DNA_glycosylase-like_sf"/>
</dbReference>
<dbReference type="EMBL" id="PPEL01000093">
    <property type="protein sequence ID" value="PNV64494.1"/>
    <property type="molecule type" value="Genomic_DNA"/>
</dbReference>
<dbReference type="SMART" id="SM00986">
    <property type="entry name" value="UDG"/>
    <property type="match status" value="1"/>
</dbReference>
<dbReference type="Gene3D" id="3.40.470.10">
    <property type="entry name" value="Uracil-DNA glycosylase-like domain"/>
    <property type="match status" value="1"/>
</dbReference>
<dbReference type="SMART" id="SM00987">
    <property type="entry name" value="UreE_C"/>
    <property type="match status" value="1"/>
</dbReference>
<dbReference type="EMBL" id="DYZL01000199">
    <property type="protein sequence ID" value="HJH44051.1"/>
    <property type="molecule type" value="Genomic_DNA"/>
</dbReference>
<dbReference type="CDD" id="cd10032">
    <property type="entry name" value="UDG-F6_HDG"/>
    <property type="match status" value="1"/>
</dbReference>
<accession>A0A2K2U2K7</accession>
<dbReference type="InterPro" id="IPR026353">
    <property type="entry name" value="Hypoxan-DNA_Glyclase"/>
</dbReference>